<dbReference type="STRING" id="671072.PL921480052"/>
<dbReference type="Proteomes" id="UP000184315">
    <property type="component" value="Unassembled WGS sequence"/>
</dbReference>
<evidence type="ECO:0000313" key="3">
    <source>
        <dbReference type="Proteomes" id="UP000184315"/>
    </source>
</evidence>
<proteinExistence type="predicted"/>
<keyword evidence="1" id="KW-0472">Membrane</keyword>
<dbReference type="EMBL" id="CZDF01000188">
    <property type="protein sequence ID" value="CUR35942.1"/>
    <property type="molecule type" value="Genomic_DNA"/>
</dbReference>
<keyword evidence="3" id="KW-1185">Reference proteome</keyword>
<name>A0A1J1LUR4_9CYAN</name>
<accession>A0A1J1LUR4</accession>
<gene>
    <name evidence="2" type="ORF">PL921480052</name>
</gene>
<sequence>MKSSAIHKEPIDKLPYHAKTPEHYIQQIEPSILSSFTPEQLNEIKIILNHAIPKNSPKIVDLRLNVDLILSRFYVVLLVGKERRKVQRHYVTRGLTKVGNFVAAIILLITLNLMITVLICLLLYLIKSAIGIDFFHQSHLIDKIKEFLY</sequence>
<dbReference type="AlphaFoldDB" id="A0A1J1LUR4"/>
<reference evidence="3" key="1">
    <citation type="submission" date="2015-10" db="EMBL/GenBank/DDBJ databases">
        <authorList>
            <person name="Regsiter A."/>
            <person name="william w."/>
        </authorList>
    </citation>
    <scope>NUCLEOTIDE SEQUENCE [LARGE SCALE GENOMIC DNA]</scope>
</reference>
<organism evidence="2 3">
    <name type="scientific">Planktothrix tepida PCC 9214</name>
    <dbReference type="NCBI Taxonomy" id="671072"/>
    <lineage>
        <taxon>Bacteria</taxon>
        <taxon>Bacillati</taxon>
        <taxon>Cyanobacteriota</taxon>
        <taxon>Cyanophyceae</taxon>
        <taxon>Oscillatoriophycideae</taxon>
        <taxon>Oscillatoriales</taxon>
        <taxon>Microcoleaceae</taxon>
        <taxon>Planktothrix</taxon>
    </lineage>
</organism>
<feature type="transmembrane region" description="Helical" evidence="1">
    <location>
        <begin position="101"/>
        <end position="126"/>
    </location>
</feature>
<keyword evidence="1" id="KW-0812">Transmembrane</keyword>
<evidence type="ECO:0000256" key="1">
    <source>
        <dbReference type="SAM" id="Phobius"/>
    </source>
</evidence>
<protein>
    <submittedName>
        <fullName evidence="2">Uncharacterized protein</fullName>
    </submittedName>
</protein>
<dbReference type="RefSeq" id="WP_245824138.1">
    <property type="nucleotide sequence ID" value="NZ_LN889764.1"/>
</dbReference>
<keyword evidence="1" id="KW-1133">Transmembrane helix</keyword>
<evidence type="ECO:0000313" key="2">
    <source>
        <dbReference type="EMBL" id="CUR35942.1"/>
    </source>
</evidence>